<dbReference type="EC" id="3.1.3.12" evidence="4"/>
<evidence type="ECO:0000256" key="3">
    <source>
        <dbReference type="ARBA" id="ARBA00022801"/>
    </source>
</evidence>
<dbReference type="SUPFAM" id="SSF56784">
    <property type="entry name" value="HAD-like"/>
    <property type="match status" value="1"/>
</dbReference>
<name>A0A2P7S2N5_9HYPH</name>
<keyword evidence="3 4" id="KW-0378">Hydrolase</keyword>
<keyword evidence="4" id="KW-0479">Metal-binding</keyword>
<dbReference type="RefSeq" id="WP_106773898.1">
    <property type="nucleotide sequence ID" value="NZ_PXYK01000020.1"/>
</dbReference>
<dbReference type="GO" id="GO:0004805">
    <property type="term" value="F:trehalose-phosphatase activity"/>
    <property type="evidence" value="ECO:0007669"/>
    <property type="project" value="UniProtKB-EC"/>
</dbReference>
<protein>
    <recommendedName>
        <fullName evidence="4">Trehalose 6-phosphate phosphatase</fullName>
        <ecNumber evidence="4">3.1.3.12</ecNumber>
    </recommendedName>
</protein>
<organism evidence="5 6">
    <name type="scientific">Kumtagia ephedrae</name>
    <dbReference type="NCBI Taxonomy" id="2116701"/>
    <lineage>
        <taxon>Bacteria</taxon>
        <taxon>Pseudomonadati</taxon>
        <taxon>Pseudomonadota</taxon>
        <taxon>Alphaproteobacteria</taxon>
        <taxon>Hyphomicrobiales</taxon>
        <taxon>Phyllobacteriaceae</taxon>
        <taxon>Kumtagia</taxon>
    </lineage>
</organism>
<reference evidence="5 6" key="1">
    <citation type="submission" date="2018-03" db="EMBL/GenBank/DDBJ databases">
        <title>The draft genome of Mesorhizobium sp. 6GN-30.</title>
        <authorList>
            <person name="Liu L."/>
            <person name="Li L."/>
            <person name="Wang T."/>
            <person name="Zhang X."/>
            <person name="Liang L."/>
        </authorList>
    </citation>
    <scope>NUCLEOTIDE SEQUENCE [LARGE SCALE GENOMIC DNA]</scope>
    <source>
        <strain evidence="5 6">6GN30</strain>
    </source>
</reference>
<gene>
    <name evidence="5" type="primary">otsB</name>
    <name evidence="5" type="ORF">C7I84_19535</name>
</gene>
<comment type="pathway">
    <text evidence="1 4">Glycan biosynthesis; trehalose biosynthesis.</text>
</comment>
<dbReference type="Gene3D" id="3.30.70.1020">
    <property type="entry name" value="Trehalose-6-phosphate phosphatase related protein, domain 2"/>
    <property type="match status" value="1"/>
</dbReference>
<dbReference type="UniPathway" id="UPA00299"/>
<dbReference type="Proteomes" id="UP000241229">
    <property type="component" value="Unassembled WGS sequence"/>
</dbReference>
<evidence type="ECO:0000256" key="4">
    <source>
        <dbReference type="RuleBase" id="RU361117"/>
    </source>
</evidence>
<dbReference type="PANTHER" id="PTHR43768">
    <property type="entry name" value="TREHALOSE 6-PHOSPHATE PHOSPHATASE"/>
    <property type="match status" value="1"/>
</dbReference>
<dbReference type="Pfam" id="PF02358">
    <property type="entry name" value="Trehalose_PPase"/>
    <property type="match status" value="1"/>
</dbReference>
<evidence type="ECO:0000256" key="2">
    <source>
        <dbReference type="ARBA" id="ARBA00008770"/>
    </source>
</evidence>
<dbReference type="GO" id="GO:0005992">
    <property type="term" value="P:trehalose biosynthetic process"/>
    <property type="evidence" value="ECO:0007669"/>
    <property type="project" value="UniProtKB-UniPathway"/>
</dbReference>
<proteinExistence type="inferred from homology"/>
<dbReference type="InterPro" id="IPR006379">
    <property type="entry name" value="HAD-SF_hydro_IIB"/>
</dbReference>
<comment type="function">
    <text evidence="4">Removes the phosphate from trehalose 6-phosphate to produce free trehalose.</text>
</comment>
<dbReference type="GO" id="GO:0046872">
    <property type="term" value="F:metal ion binding"/>
    <property type="evidence" value="ECO:0007669"/>
    <property type="project" value="UniProtKB-KW"/>
</dbReference>
<comment type="similarity">
    <text evidence="2 4">Belongs to the trehalose phosphatase family.</text>
</comment>
<evidence type="ECO:0000313" key="6">
    <source>
        <dbReference type="Proteomes" id="UP000241229"/>
    </source>
</evidence>
<evidence type="ECO:0000256" key="1">
    <source>
        <dbReference type="ARBA" id="ARBA00005199"/>
    </source>
</evidence>
<dbReference type="Gene3D" id="3.40.50.1000">
    <property type="entry name" value="HAD superfamily/HAD-like"/>
    <property type="match status" value="1"/>
</dbReference>
<comment type="cofactor">
    <cofactor evidence="4">
        <name>Mg(2+)</name>
        <dbReference type="ChEBI" id="CHEBI:18420"/>
    </cofactor>
</comment>
<dbReference type="EMBL" id="PXYK01000020">
    <property type="protein sequence ID" value="PSJ56704.1"/>
    <property type="molecule type" value="Genomic_DNA"/>
</dbReference>
<dbReference type="InterPro" id="IPR044651">
    <property type="entry name" value="OTSB-like"/>
</dbReference>
<accession>A0A2P7S2N5</accession>
<dbReference type="PANTHER" id="PTHR43768:SF3">
    <property type="entry name" value="TREHALOSE 6-PHOSPHATE PHOSPHATASE"/>
    <property type="match status" value="1"/>
</dbReference>
<dbReference type="InterPro" id="IPR036412">
    <property type="entry name" value="HAD-like_sf"/>
</dbReference>
<dbReference type="InterPro" id="IPR023214">
    <property type="entry name" value="HAD_sf"/>
</dbReference>
<dbReference type="InterPro" id="IPR003337">
    <property type="entry name" value="Trehalose_PPase"/>
</dbReference>
<keyword evidence="4" id="KW-0460">Magnesium</keyword>
<dbReference type="NCBIfam" id="TIGR01484">
    <property type="entry name" value="HAD-SF-IIB"/>
    <property type="match status" value="1"/>
</dbReference>
<comment type="caution">
    <text evidence="5">The sequence shown here is derived from an EMBL/GenBank/DDBJ whole genome shotgun (WGS) entry which is preliminary data.</text>
</comment>
<evidence type="ECO:0000313" key="5">
    <source>
        <dbReference type="EMBL" id="PSJ56704.1"/>
    </source>
</evidence>
<keyword evidence="6" id="KW-1185">Reference proteome</keyword>
<dbReference type="OrthoDB" id="9814913at2"/>
<sequence length="265" mass="27721">MIHGNQRSEGLPPGAGIALFLDIDGTLLEHQPHPDAVKVDDDLRALLSQAASALDGALAFVTGRTVAMVDRVFSPLSLPAAGLYGLEHRLTPDGPIEAADEPADMAAVADALEKEFHTAEGVYFERKGPVLAIHTRAAPAVFPAVRAAAQAALSSLSEGYRIVAGNAGLEFLPIEALKSAAIARFMEVEPFAGRVPVFIGDDVADESGFEYVNDEGGISIRVRPAGPTAASVTLPDVAAVHRWIEREVLAGVPDGDMGTASARRS</sequence>
<dbReference type="AlphaFoldDB" id="A0A2P7S2N5"/>
<comment type="catalytic activity">
    <reaction evidence="4">
        <text>alpha,alpha-trehalose 6-phosphate + H2O = alpha,alpha-trehalose + phosphate</text>
        <dbReference type="Rhea" id="RHEA:23420"/>
        <dbReference type="ChEBI" id="CHEBI:15377"/>
        <dbReference type="ChEBI" id="CHEBI:16551"/>
        <dbReference type="ChEBI" id="CHEBI:43474"/>
        <dbReference type="ChEBI" id="CHEBI:58429"/>
        <dbReference type="EC" id="3.1.3.12"/>
    </reaction>
</comment>
<dbReference type="NCBIfam" id="TIGR00685">
    <property type="entry name" value="T6PP"/>
    <property type="match status" value="1"/>
</dbReference>